<dbReference type="Pfam" id="PF03206">
    <property type="entry name" value="NifW"/>
    <property type="match status" value="1"/>
</dbReference>
<dbReference type="InterPro" id="IPR004893">
    <property type="entry name" value="NifW"/>
</dbReference>
<evidence type="ECO:0000256" key="4">
    <source>
        <dbReference type="ARBA" id="ARBA00016274"/>
    </source>
</evidence>
<dbReference type="GO" id="GO:0009399">
    <property type="term" value="P:nitrogen fixation"/>
    <property type="evidence" value="ECO:0007669"/>
    <property type="project" value="InterPro"/>
</dbReference>
<sequence>MNKPNILTTIKSFSTIEQALDYFDIGYDSQFIHANRTQLIKRFNGYLILEKPKDWFAARRALKNAYCRVQRSQLDKTTRQACRGCTSCQRR</sequence>
<proteinExistence type="inferred from homology"/>
<dbReference type="Proteomes" id="UP000189966">
    <property type="component" value="Unassembled WGS sequence"/>
</dbReference>
<evidence type="ECO:0000313" key="7">
    <source>
        <dbReference type="Proteomes" id="UP000189966"/>
    </source>
</evidence>
<dbReference type="RefSeq" id="WP_080155702.1">
    <property type="nucleotide sequence ID" value="NZ_CP175535.1"/>
</dbReference>
<evidence type="ECO:0000256" key="5">
    <source>
        <dbReference type="ARBA" id="ARBA00023231"/>
    </source>
</evidence>
<keyword evidence="5" id="KW-0535">Nitrogen fixation</keyword>
<name>A0A1T5HVQ8_9GAMM</name>
<comment type="subunit">
    <text evidence="3">Homotrimer; associates with NifD.</text>
</comment>
<evidence type="ECO:0000313" key="6">
    <source>
        <dbReference type="EMBL" id="SKC30846.1"/>
    </source>
</evidence>
<dbReference type="AlphaFoldDB" id="A0A1T5HVQ8"/>
<evidence type="ECO:0000256" key="2">
    <source>
        <dbReference type="ARBA" id="ARBA00008351"/>
    </source>
</evidence>
<comment type="function">
    <text evidence="1">May protect the nitrogenase Fe-Mo protein from oxidative damage.</text>
</comment>
<evidence type="ECO:0000256" key="3">
    <source>
        <dbReference type="ARBA" id="ARBA00011284"/>
    </source>
</evidence>
<gene>
    <name evidence="6" type="ORF">CZ809_00323</name>
</gene>
<dbReference type="OrthoDB" id="5882332at2"/>
<comment type="similarity">
    <text evidence="2">Belongs to the NifW family.</text>
</comment>
<evidence type="ECO:0000256" key="1">
    <source>
        <dbReference type="ARBA" id="ARBA00002247"/>
    </source>
</evidence>
<dbReference type="EMBL" id="FUZI01000001">
    <property type="protein sequence ID" value="SKC30846.1"/>
    <property type="molecule type" value="Genomic_DNA"/>
</dbReference>
<protein>
    <recommendedName>
        <fullName evidence="4">Nitrogenase-stabilizing/protective protein NifW</fullName>
    </recommendedName>
</protein>
<organism evidence="6 7">
    <name type="scientific">Photobacterium piscicola</name>
    <dbReference type="NCBI Taxonomy" id="1378299"/>
    <lineage>
        <taxon>Bacteria</taxon>
        <taxon>Pseudomonadati</taxon>
        <taxon>Pseudomonadota</taxon>
        <taxon>Gammaproteobacteria</taxon>
        <taxon>Vibrionales</taxon>
        <taxon>Vibrionaceae</taxon>
        <taxon>Photobacterium</taxon>
    </lineage>
</organism>
<reference evidence="6 7" key="1">
    <citation type="submission" date="2017-02" db="EMBL/GenBank/DDBJ databases">
        <authorList>
            <person name="Peterson S.W."/>
        </authorList>
    </citation>
    <scope>NUCLEOTIDE SEQUENCE [LARGE SCALE GENOMIC DNA]</scope>
    <source>
        <strain evidence="7">type strain: NCCB 100098</strain>
    </source>
</reference>
<accession>A0A1T5HVQ8</accession>